<evidence type="ECO:0000313" key="3">
    <source>
        <dbReference type="Proteomes" id="UP000323136"/>
    </source>
</evidence>
<keyword evidence="1" id="KW-1133">Transmembrane helix</keyword>
<feature type="transmembrane region" description="Helical" evidence="1">
    <location>
        <begin position="210"/>
        <end position="229"/>
    </location>
</feature>
<feature type="transmembrane region" description="Helical" evidence="1">
    <location>
        <begin position="31"/>
        <end position="49"/>
    </location>
</feature>
<feature type="transmembrane region" description="Helical" evidence="1">
    <location>
        <begin position="61"/>
        <end position="81"/>
    </location>
</feature>
<dbReference type="OrthoDB" id="1524053at2"/>
<dbReference type="InterPro" id="IPR037185">
    <property type="entry name" value="EmrE-like"/>
</dbReference>
<feature type="transmembrane region" description="Helical" evidence="1">
    <location>
        <begin position="116"/>
        <end position="133"/>
    </location>
</feature>
<dbReference type="AlphaFoldDB" id="A0A5S5DUU0"/>
<feature type="transmembrane region" description="Helical" evidence="1">
    <location>
        <begin position="88"/>
        <end position="110"/>
    </location>
</feature>
<keyword evidence="1" id="KW-0472">Membrane</keyword>
<proteinExistence type="predicted"/>
<feature type="transmembrane region" description="Helical" evidence="1">
    <location>
        <begin position="268"/>
        <end position="286"/>
    </location>
</feature>
<comment type="caution">
    <text evidence="2">The sequence shown here is derived from an EMBL/GenBank/DDBJ whole genome shotgun (WGS) entry which is preliminary data.</text>
</comment>
<dbReference type="RefSeq" id="WP_148869846.1">
    <property type="nucleotide sequence ID" value="NZ_VNIA01000002.1"/>
</dbReference>
<feature type="transmembrane region" description="Helical" evidence="1">
    <location>
        <begin position="145"/>
        <end position="166"/>
    </location>
</feature>
<organism evidence="2 3">
    <name type="scientific">Tenacibaculum adriaticum</name>
    <dbReference type="NCBI Taxonomy" id="413713"/>
    <lineage>
        <taxon>Bacteria</taxon>
        <taxon>Pseudomonadati</taxon>
        <taxon>Bacteroidota</taxon>
        <taxon>Flavobacteriia</taxon>
        <taxon>Flavobacteriales</taxon>
        <taxon>Flavobacteriaceae</taxon>
        <taxon>Tenacibaculum</taxon>
    </lineage>
</organism>
<reference evidence="2 3" key="1">
    <citation type="submission" date="2019-07" db="EMBL/GenBank/DDBJ databases">
        <title>Genomic Encyclopedia of Type Strains, Phase IV (KMG-IV): sequencing the most valuable type-strain genomes for metagenomic binning, comparative biology and taxonomic classification.</title>
        <authorList>
            <person name="Goeker M."/>
        </authorList>
    </citation>
    <scope>NUCLEOTIDE SEQUENCE [LARGE SCALE GENOMIC DNA]</scope>
    <source>
        <strain evidence="2 3">DSM 18961</strain>
    </source>
</reference>
<dbReference type="Gene3D" id="1.10.3730.20">
    <property type="match status" value="1"/>
</dbReference>
<accession>A0A5S5DUU0</accession>
<dbReference type="Proteomes" id="UP000323136">
    <property type="component" value="Unassembled WGS sequence"/>
</dbReference>
<feature type="transmembrane region" description="Helical" evidence="1">
    <location>
        <begin position="6"/>
        <end position="24"/>
    </location>
</feature>
<keyword evidence="1" id="KW-0812">Transmembrane</keyword>
<dbReference type="SUPFAM" id="SSF103481">
    <property type="entry name" value="Multidrug resistance efflux transporter EmrE"/>
    <property type="match status" value="2"/>
</dbReference>
<name>A0A5S5DUU0_9FLAO</name>
<protein>
    <submittedName>
        <fullName evidence="2">Glucose uptake protein GlcU</fullName>
    </submittedName>
</protein>
<feature type="transmembrane region" description="Helical" evidence="1">
    <location>
        <begin position="178"/>
        <end position="198"/>
    </location>
</feature>
<gene>
    <name evidence="2" type="ORF">C7447_102376</name>
</gene>
<sequence length="287" mass="31607">MIYLALSILISSSLFAIFKLFEVYKINTLQAIVVNYFVAFTIGYSLSNVKIGLTDIPQQPWFLGAIFLGFLFISIFNVMALTSQINGLSVASVSGKMSVVIPVIFGVFVYNESLGFIKVIGILLALIAVYLTSMKSDSFVKEKHLLIYPILLFLGSGVIDTSIKYIETTYVQDGGVPIFSASIFGIAFVIGLFFVTYRSFKTKFVFEWKNILGGIALGIPNYFSIVFLLKALKTDGLESSTLFTINNVSIVLLTTVFGLILFKEKLQVKNWIGIVIAITSIIIVAIA</sequence>
<evidence type="ECO:0000313" key="2">
    <source>
        <dbReference type="EMBL" id="TYP99058.1"/>
    </source>
</evidence>
<evidence type="ECO:0000256" key="1">
    <source>
        <dbReference type="SAM" id="Phobius"/>
    </source>
</evidence>
<dbReference type="EMBL" id="VNIA01000002">
    <property type="protein sequence ID" value="TYP99058.1"/>
    <property type="molecule type" value="Genomic_DNA"/>
</dbReference>
<feature type="transmembrane region" description="Helical" evidence="1">
    <location>
        <begin position="241"/>
        <end position="261"/>
    </location>
</feature>
<keyword evidence="3" id="KW-1185">Reference proteome</keyword>